<dbReference type="EMBL" id="JAPZBQ010000003">
    <property type="protein sequence ID" value="KAJ5339493.1"/>
    <property type="molecule type" value="Genomic_DNA"/>
</dbReference>
<keyword evidence="4" id="KW-0032">Aminotransferase</keyword>
<protein>
    <submittedName>
        <fullName evidence="4">Aminotransferase sirI</fullName>
    </submittedName>
</protein>
<dbReference type="GO" id="GO:0008483">
    <property type="term" value="F:transaminase activity"/>
    <property type="evidence" value="ECO:0007669"/>
    <property type="project" value="UniProtKB-KW"/>
</dbReference>
<dbReference type="GO" id="GO:0006520">
    <property type="term" value="P:amino acid metabolic process"/>
    <property type="evidence" value="ECO:0007669"/>
    <property type="project" value="TreeGrafter"/>
</dbReference>
<dbReference type="InterPro" id="IPR004839">
    <property type="entry name" value="Aminotransferase_I/II_large"/>
</dbReference>
<dbReference type="InterPro" id="IPR050478">
    <property type="entry name" value="Ethylene_sulfur-biosynth"/>
</dbReference>
<organism evidence="4 5">
    <name type="scientific">Penicillium brevicompactum</name>
    <dbReference type="NCBI Taxonomy" id="5074"/>
    <lineage>
        <taxon>Eukaryota</taxon>
        <taxon>Fungi</taxon>
        <taxon>Dikarya</taxon>
        <taxon>Ascomycota</taxon>
        <taxon>Pezizomycotina</taxon>
        <taxon>Eurotiomycetes</taxon>
        <taxon>Eurotiomycetidae</taxon>
        <taxon>Eurotiales</taxon>
        <taxon>Aspergillaceae</taxon>
        <taxon>Penicillium</taxon>
    </lineage>
</organism>
<comment type="caution">
    <text evidence="4">The sequence shown here is derived from an EMBL/GenBank/DDBJ whole genome shotgun (WGS) entry which is preliminary data.</text>
</comment>
<dbReference type="Gene3D" id="3.90.1150.10">
    <property type="entry name" value="Aspartate Aminotransferase, domain 1"/>
    <property type="match status" value="1"/>
</dbReference>
<dbReference type="PANTHER" id="PTHR43795:SF39">
    <property type="entry name" value="AMINOTRANSFERASE CLASS I_CLASSII DOMAIN-CONTAINING PROTEIN"/>
    <property type="match status" value="1"/>
</dbReference>
<evidence type="ECO:0000256" key="2">
    <source>
        <dbReference type="SAM" id="SignalP"/>
    </source>
</evidence>
<evidence type="ECO:0000313" key="5">
    <source>
        <dbReference type="Proteomes" id="UP001147695"/>
    </source>
</evidence>
<accession>A0A9W9QKA1</accession>
<feature type="chain" id="PRO_5040734616" evidence="2">
    <location>
        <begin position="21"/>
        <end position="273"/>
    </location>
</feature>
<dbReference type="AlphaFoldDB" id="A0A9W9QKA1"/>
<feature type="domain" description="Aminotransferase class I/classII large" evidence="3">
    <location>
        <begin position="148"/>
        <end position="259"/>
    </location>
</feature>
<proteinExistence type="predicted"/>
<keyword evidence="4" id="KW-0808">Transferase</keyword>
<evidence type="ECO:0000256" key="1">
    <source>
        <dbReference type="ARBA" id="ARBA00022898"/>
    </source>
</evidence>
<dbReference type="Proteomes" id="UP001147695">
    <property type="component" value="Unassembled WGS sequence"/>
</dbReference>
<reference evidence="4" key="1">
    <citation type="submission" date="2022-12" db="EMBL/GenBank/DDBJ databases">
        <authorList>
            <person name="Petersen C."/>
        </authorList>
    </citation>
    <scope>NUCLEOTIDE SEQUENCE</scope>
    <source>
        <strain evidence="4">IBT 35673</strain>
    </source>
</reference>
<dbReference type="GO" id="GO:0030170">
    <property type="term" value="F:pyridoxal phosphate binding"/>
    <property type="evidence" value="ECO:0007669"/>
    <property type="project" value="InterPro"/>
</dbReference>
<name>A0A9W9QKA1_PENBR</name>
<dbReference type="PANTHER" id="PTHR43795">
    <property type="entry name" value="BIFUNCTIONAL ASPARTATE AMINOTRANSFERASE AND GLUTAMATE/ASPARTATE-PREPHENATE AMINOTRANSFERASE-RELATED"/>
    <property type="match status" value="1"/>
</dbReference>
<evidence type="ECO:0000313" key="4">
    <source>
        <dbReference type="EMBL" id="KAJ5339493.1"/>
    </source>
</evidence>
<reference evidence="4" key="2">
    <citation type="journal article" date="2023" name="IMA Fungus">
        <title>Comparative genomic study of the Penicillium genus elucidates a diverse pangenome and 15 lateral gene transfer events.</title>
        <authorList>
            <person name="Petersen C."/>
            <person name="Sorensen T."/>
            <person name="Nielsen M.R."/>
            <person name="Sondergaard T.E."/>
            <person name="Sorensen J.L."/>
            <person name="Fitzpatrick D.A."/>
            <person name="Frisvad J.C."/>
            <person name="Nielsen K.L."/>
        </authorList>
    </citation>
    <scope>NUCLEOTIDE SEQUENCE</scope>
    <source>
        <strain evidence="4">IBT 35673</strain>
    </source>
</reference>
<sequence length="273" mass="30849">MKLACLACSAILGCISRLRGSGTSFGTSPRFLPTNPTYTFYFINTKEIAEITPSSTMDNTTEKQSIEEAKSTYHLSSRGACNALFRDVWGPREKSMGNPWSQNNLTGTVILRLAETSLLHDEVADFSKTQINVQPINHLTYSTGPRGSRELMAENYRVTTSFLADRSIKYYEMNAGLFIWVDLRHLFRPELASQDSSALKIRPPIAKIHKKRELQIIEACTKHGVLIAPGSVYIPEEYGWFRITFTLQQEALKEGLERLWKSLEDVESNNLCD</sequence>
<keyword evidence="2" id="KW-0732">Signal</keyword>
<evidence type="ECO:0000259" key="3">
    <source>
        <dbReference type="Pfam" id="PF00155"/>
    </source>
</evidence>
<dbReference type="InterPro" id="IPR015422">
    <property type="entry name" value="PyrdxlP-dep_Trfase_small"/>
</dbReference>
<keyword evidence="1" id="KW-0663">Pyridoxal phosphate</keyword>
<feature type="signal peptide" evidence="2">
    <location>
        <begin position="1"/>
        <end position="20"/>
    </location>
</feature>
<dbReference type="InterPro" id="IPR015424">
    <property type="entry name" value="PyrdxlP-dep_Trfase"/>
</dbReference>
<dbReference type="SUPFAM" id="SSF53383">
    <property type="entry name" value="PLP-dependent transferases"/>
    <property type="match status" value="1"/>
</dbReference>
<dbReference type="Pfam" id="PF00155">
    <property type="entry name" value="Aminotran_1_2"/>
    <property type="match status" value="1"/>
</dbReference>
<gene>
    <name evidence="4" type="ORF">N7452_006221</name>
</gene>